<keyword evidence="1" id="KW-0175">Coiled coil</keyword>
<dbReference type="STRING" id="1763534.GCA_001831475_01508"/>
<evidence type="ECO:0000256" key="2">
    <source>
        <dbReference type="SAM" id="Phobius"/>
    </source>
</evidence>
<evidence type="ECO:0000313" key="4">
    <source>
        <dbReference type="Proteomes" id="UP000093510"/>
    </source>
</evidence>
<dbReference type="OrthoDB" id="1358822at2"/>
<dbReference type="EMBL" id="LVEP01000064">
    <property type="protein sequence ID" value="OCB70198.1"/>
    <property type="molecule type" value="Genomic_DNA"/>
</dbReference>
<accession>A0A1B9DKH5</accession>
<organism evidence="3 4">
    <name type="scientific">Flavobacterium crassostreae</name>
    <dbReference type="NCBI Taxonomy" id="1763534"/>
    <lineage>
        <taxon>Bacteria</taxon>
        <taxon>Pseudomonadati</taxon>
        <taxon>Bacteroidota</taxon>
        <taxon>Flavobacteriia</taxon>
        <taxon>Flavobacteriales</taxon>
        <taxon>Flavobacteriaceae</taxon>
        <taxon>Flavobacterium</taxon>
    </lineage>
</organism>
<evidence type="ECO:0000256" key="1">
    <source>
        <dbReference type="SAM" id="Coils"/>
    </source>
</evidence>
<gene>
    <name evidence="3" type="ORF">LPBF_12190</name>
</gene>
<evidence type="ECO:0000313" key="3">
    <source>
        <dbReference type="EMBL" id="OCB70198.1"/>
    </source>
</evidence>
<feature type="coiled-coil region" evidence="1">
    <location>
        <begin position="34"/>
        <end position="61"/>
    </location>
</feature>
<dbReference type="RefSeq" id="WP_066336956.1">
    <property type="nucleotide sequence ID" value="NZ_CP017688.1"/>
</dbReference>
<keyword evidence="2" id="KW-0472">Membrane</keyword>
<sequence>MEDYQNLIIHSLIPSLIALIVSLIIKGSIKNSFDKKLEELKKEHSKEISQFQTELTHLKSKENFKFTKLHQKRFEVLEKTYVYITENYDLIQRFVSPFSQLPETEREIKSIHLVKSHIEFKNYFKSKLIYFDDSTEKMIQDYINSWDTIYFDNEIDRVNEIQKADVDYFTIPYSVTENKLLQIKHQLKMKFRELLG</sequence>
<reference evidence="3 4" key="1">
    <citation type="submission" date="2016-03" db="EMBL/GenBank/DDBJ databases">
        <authorList>
            <person name="Ploux O."/>
        </authorList>
    </citation>
    <scope>NUCLEOTIDE SEQUENCE [LARGE SCALE GENOMIC DNA]</scope>
    <source>
        <strain evidence="3 4">LPB0076</strain>
    </source>
</reference>
<dbReference type="Proteomes" id="UP000093510">
    <property type="component" value="Unassembled WGS sequence"/>
</dbReference>
<keyword evidence="4" id="KW-1185">Reference proteome</keyword>
<protein>
    <submittedName>
        <fullName evidence="3">Uncharacterized protein</fullName>
    </submittedName>
</protein>
<keyword evidence="2" id="KW-0812">Transmembrane</keyword>
<dbReference type="AlphaFoldDB" id="A0A1B9DKH5"/>
<name>A0A1B9DKH5_9FLAO</name>
<feature type="transmembrane region" description="Helical" evidence="2">
    <location>
        <begin position="6"/>
        <end position="25"/>
    </location>
</feature>
<keyword evidence="2" id="KW-1133">Transmembrane helix</keyword>
<comment type="caution">
    <text evidence="3">The sequence shown here is derived from an EMBL/GenBank/DDBJ whole genome shotgun (WGS) entry which is preliminary data.</text>
</comment>
<proteinExistence type="predicted"/>